<comment type="caution">
    <text evidence="1">The sequence shown here is derived from an EMBL/GenBank/DDBJ whole genome shotgun (WGS) entry which is preliminary data.</text>
</comment>
<gene>
    <name evidence="1" type="ORF">CEXT_333561</name>
</gene>
<name>A0AAV4NA94_CAEEX</name>
<keyword evidence="2" id="KW-1185">Reference proteome</keyword>
<proteinExistence type="predicted"/>
<dbReference type="EMBL" id="BPLR01020691">
    <property type="protein sequence ID" value="GIX81587.1"/>
    <property type="molecule type" value="Genomic_DNA"/>
</dbReference>
<dbReference type="Proteomes" id="UP001054945">
    <property type="component" value="Unassembled WGS sequence"/>
</dbReference>
<reference evidence="1 2" key="1">
    <citation type="submission" date="2021-06" db="EMBL/GenBank/DDBJ databases">
        <title>Caerostris extrusa draft genome.</title>
        <authorList>
            <person name="Kono N."/>
            <person name="Arakawa K."/>
        </authorList>
    </citation>
    <scope>NUCLEOTIDE SEQUENCE [LARGE SCALE GENOMIC DNA]</scope>
</reference>
<protein>
    <submittedName>
        <fullName evidence="1">Uncharacterized protein</fullName>
    </submittedName>
</protein>
<evidence type="ECO:0000313" key="1">
    <source>
        <dbReference type="EMBL" id="GIX81587.1"/>
    </source>
</evidence>
<dbReference type="AlphaFoldDB" id="A0AAV4NA94"/>
<organism evidence="1 2">
    <name type="scientific">Caerostris extrusa</name>
    <name type="common">Bark spider</name>
    <name type="synonym">Caerostris bankana</name>
    <dbReference type="NCBI Taxonomy" id="172846"/>
    <lineage>
        <taxon>Eukaryota</taxon>
        <taxon>Metazoa</taxon>
        <taxon>Ecdysozoa</taxon>
        <taxon>Arthropoda</taxon>
        <taxon>Chelicerata</taxon>
        <taxon>Arachnida</taxon>
        <taxon>Araneae</taxon>
        <taxon>Araneomorphae</taxon>
        <taxon>Entelegynae</taxon>
        <taxon>Araneoidea</taxon>
        <taxon>Araneidae</taxon>
        <taxon>Caerostris</taxon>
    </lineage>
</organism>
<sequence>MLYDLPRKNITLKGNRRGKRRIPTFHLMDENDRFIGKLSPGERWKISRTLNGAPKTRYYLIKIILSSHLRMLRNLAADCEQQHGAFLPIFWWMNFLPMSALSCLDKDIEYKSNFETGLLSFQWGWRLLVKVALKRVTVSIRDAVPKDSYHVRLWI</sequence>
<accession>A0AAV4NA94</accession>
<evidence type="ECO:0000313" key="2">
    <source>
        <dbReference type="Proteomes" id="UP001054945"/>
    </source>
</evidence>